<dbReference type="GO" id="GO:0005840">
    <property type="term" value="C:ribosome"/>
    <property type="evidence" value="ECO:0007669"/>
    <property type="project" value="UniProtKB-KW"/>
</dbReference>
<evidence type="ECO:0000313" key="3">
    <source>
        <dbReference type="EMBL" id="GMR34789.1"/>
    </source>
</evidence>
<dbReference type="EMBL" id="BTRK01000002">
    <property type="protein sequence ID" value="GMR34789.1"/>
    <property type="molecule type" value="Genomic_DNA"/>
</dbReference>
<dbReference type="Gene3D" id="3.30.420.80">
    <property type="entry name" value="Ribosomal protein S11"/>
    <property type="match status" value="1"/>
</dbReference>
<evidence type="ECO:0000256" key="2">
    <source>
        <dbReference type="ARBA" id="ARBA00023274"/>
    </source>
</evidence>
<comment type="caution">
    <text evidence="3">The sequence shown here is derived from an EMBL/GenBank/DDBJ whole genome shotgun (WGS) entry which is preliminary data.</text>
</comment>
<dbReference type="GO" id="GO:0006412">
    <property type="term" value="P:translation"/>
    <property type="evidence" value="ECO:0007669"/>
    <property type="project" value="InterPro"/>
</dbReference>
<keyword evidence="1" id="KW-0689">Ribosomal protein</keyword>
<evidence type="ECO:0000313" key="4">
    <source>
        <dbReference type="Proteomes" id="UP001328107"/>
    </source>
</evidence>
<dbReference type="GO" id="GO:1990904">
    <property type="term" value="C:ribonucleoprotein complex"/>
    <property type="evidence" value="ECO:0007669"/>
    <property type="project" value="UniProtKB-KW"/>
</dbReference>
<dbReference type="SUPFAM" id="SSF53137">
    <property type="entry name" value="Translational machinery components"/>
    <property type="match status" value="1"/>
</dbReference>
<evidence type="ECO:0000256" key="1">
    <source>
        <dbReference type="ARBA" id="ARBA00022980"/>
    </source>
</evidence>
<dbReference type="AlphaFoldDB" id="A0AAN5CAF2"/>
<feature type="non-terminal residue" evidence="3">
    <location>
        <position position="1"/>
    </location>
</feature>
<sequence>RCLSTTTPLYHSIRDEHRQGTRVAGEARDAMEGTTDSRSVTVSLGNLADRLPTAATLKQLFDGTAYAELPTVYIQATKNNTLVTVTDRKISVQRAHVHFLEGFKNARKKTTIAGQTTG</sequence>
<proteinExistence type="predicted"/>
<reference evidence="4" key="1">
    <citation type="submission" date="2022-10" db="EMBL/GenBank/DDBJ databases">
        <title>Genome assembly of Pristionchus species.</title>
        <authorList>
            <person name="Yoshida K."/>
            <person name="Sommer R.J."/>
        </authorList>
    </citation>
    <scope>NUCLEOTIDE SEQUENCE [LARGE SCALE GENOMIC DNA]</scope>
    <source>
        <strain evidence="4">RS5460</strain>
    </source>
</reference>
<accession>A0AAN5CAF2</accession>
<keyword evidence="2" id="KW-0687">Ribonucleoprotein</keyword>
<protein>
    <submittedName>
        <fullName evidence="3">Uncharacterized protein</fullName>
    </submittedName>
</protein>
<dbReference type="InterPro" id="IPR036967">
    <property type="entry name" value="Ribosomal_uS11_sf"/>
</dbReference>
<name>A0AAN5CAF2_9BILA</name>
<feature type="non-terminal residue" evidence="3">
    <location>
        <position position="118"/>
    </location>
</feature>
<dbReference type="Proteomes" id="UP001328107">
    <property type="component" value="Unassembled WGS sequence"/>
</dbReference>
<gene>
    <name evidence="3" type="ORF">PMAYCL1PPCAC_04984</name>
</gene>
<keyword evidence="4" id="KW-1185">Reference proteome</keyword>
<organism evidence="3 4">
    <name type="scientific">Pristionchus mayeri</name>
    <dbReference type="NCBI Taxonomy" id="1317129"/>
    <lineage>
        <taxon>Eukaryota</taxon>
        <taxon>Metazoa</taxon>
        <taxon>Ecdysozoa</taxon>
        <taxon>Nematoda</taxon>
        <taxon>Chromadorea</taxon>
        <taxon>Rhabditida</taxon>
        <taxon>Rhabditina</taxon>
        <taxon>Diplogasteromorpha</taxon>
        <taxon>Diplogasteroidea</taxon>
        <taxon>Neodiplogasteridae</taxon>
        <taxon>Pristionchus</taxon>
    </lineage>
</organism>
<dbReference type="GO" id="GO:0003735">
    <property type="term" value="F:structural constituent of ribosome"/>
    <property type="evidence" value="ECO:0007669"/>
    <property type="project" value="InterPro"/>
</dbReference>